<feature type="compositionally biased region" description="Pro residues" evidence="1">
    <location>
        <begin position="19"/>
        <end position="32"/>
    </location>
</feature>
<dbReference type="AlphaFoldDB" id="A0A937X7N8"/>
<dbReference type="InterPro" id="IPR036812">
    <property type="entry name" value="NAD(P)_OxRdtase_dom_sf"/>
</dbReference>
<evidence type="ECO:0000259" key="2">
    <source>
        <dbReference type="Pfam" id="PF00248"/>
    </source>
</evidence>
<proteinExistence type="predicted"/>
<reference evidence="3 4" key="1">
    <citation type="submission" date="2019-03" db="EMBL/GenBank/DDBJ databases">
        <title>Lake Tanganyika Metagenome-Assembled Genomes (MAGs).</title>
        <authorList>
            <person name="Tran P."/>
        </authorList>
    </citation>
    <scope>NUCLEOTIDE SEQUENCE [LARGE SCALE GENOMIC DNA]</scope>
    <source>
        <strain evidence="3">K_DeepCast_65m_m2_236</strain>
    </source>
</reference>
<feature type="domain" description="NADP-dependent oxidoreductase" evidence="2">
    <location>
        <begin position="52"/>
        <end position="338"/>
    </location>
</feature>
<dbReference type="InterPro" id="IPR023210">
    <property type="entry name" value="NADP_OxRdtase_dom"/>
</dbReference>
<sequence>MTRSNSQPASGMECNEAPSSPPCSGPGIPAPDPLRSGLGKRRLGRTGFEISEIGFGAWAIGGNAHGNSYGPTDDAQSKRALARALDLGCTFVDTADVYGHGHSESLVGEVVGNRDDIYVCTKVGGDFTSEPGRVMLNFAPTYLKKACEQSLKRLRREAVDVYLLHNPPPQVMGDWRLFETLERLQQQGKIRSFGVSIHGIQEGLDTIRTGKPAVIQVALNLLHRAAEGPLLEAAAAADVGIIAREPLANGFLSGHFDGAHRWEHGDIRHTWPATFVQQRADQVKRFKHLAREDRTLAQAAILYPLTLPAVSVVIPGCKTVAQVEENFGASRAPRLGPDELRI</sequence>
<dbReference type="CDD" id="cd19086">
    <property type="entry name" value="AKR_AKR11C1"/>
    <property type="match status" value="1"/>
</dbReference>
<evidence type="ECO:0000313" key="4">
    <source>
        <dbReference type="Proteomes" id="UP000703893"/>
    </source>
</evidence>
<dbReference type="PANTHER" id="PTHR43312">
    <property type="entry name" value="D-THREO-ALDOSE 1-DEHYDROGENASE"/>
    <property type="match status" value="1"/>
</dbReference>
<dbReference type="SUPFAM" id="SSF51430">
    <property type="entry name" value="NAD(P)-linked oxidoreductase"/>
    <property type="match status" value="1"/>
</dbReference>
<dbReference type="Gene3D" id="3.20.20.100">
    <property type="entry name" value="NADP-dependent oxidoreductase domain"/>
    <property type="match status" value="1"/>
</dbReference>
<dbReference type="PRINTS" id="PR00069">
    <property type="entry name" value="ALDKETRDTASE"/>
</dbReference>
<feature type="region of interest" description="Disordered" evidence="1">
    <location>
        <begin position="1"/>
        <end position="40"/>
    </location>
</feature>
<dbReference type="Proteomes" id="UP000703893">
    <property type="component" value="Unassembled WGS sequence"/>
</dbReference>
<protein>
    <submittedName>
        <fullName evidence="3">Aldo/keto reductase</fullName>
    </submittedName>
</protein>
<evidence type="ECO:0000313" key="3">
    <source>
        <dbReference type="EMBL" id="MBM3275830.1"/>
    </source>
</evidence>
<dbReference type="InterPro" id="IPR020471">
    <property type="entry name" value="AKR"/>
</dbReference>
<name>A0A937X7N8_9BACT</name>
<dbReference type="GO" id="GO:0016491">
    <property type="term" value="F:oxidoreductase activity"/>
    <property type="evidence" value="ECO:0007669"/>
    <property type="project" value="InterPro"/>
</dbReference>
<comment type="caution">
    <text evidence="3">The sequence shown here is derived from an EMBL/GenBank/DDBJ whole genome shotgun (WGS) entry which is preliminary data.</text>
</comment>
<accession>A0A937X7N8</accession>
<dbReference type="PANTHER" id="PTHR43312:SF1">
    <property type="entry name" value="NADP-DEPENDENT OXIDOREDUCTASE DOMAIN-CONTAINING PROTEIN"/>
    <property type="match status" value="1"/>
</dbReference>
<organism evidence="3 4">
    <name type="scientific">Candidatus Tanganyikabacteria bacterium</name>
    <dbReference type="NCBI Taxonomy" id="2961651"/>
    <lineage>
        <taxon>Bacteria</taxon>
        <taxon>Bacillati</taxon>
        <taxon>Candidatus Sericytochromatia</taxon>
        <taxon>Candidatus Tanganyikabacteria</taxon>
    </lineage>
</organism>
<dbReference type="Pfam" id="PF00248">
    <property type="entry name" value="Aldo_ket_red"/>
    <property type="match status" value="1"/>
</dbReference>
<gene>
    <name evidence="3" type="ORF">FJZ00_11800</name>
</gene>
<dbReference type="InterPro" id="IPR053135">
    <property type="entry name" value="AKR2_Oxidoreductase"/>
</dbReference>
<evidence type="ECO:0000256" key="1">
    <source>
        <dbReference type="SAM" id="MobiDB-lite"/>
    </source>
</evidence>
<dbReference type="EMBL" id="VGJX01000740">
    <property type="protein sequence ID" value="MBM3275830.1"/>
    <property type="molecule type" value="Genomic_DNA"/>
</dbReference>